<dbReference type="GO" id="GO:0016811">
    <property type="term" value="F:hydrolase activity, acting on carbon-nitrogen (but not peptide) bonds, in linear amides"/>
    <property type="evidence" value="ECO:0007669"/>
    <property type="project" value="TreeGrafter"/>
</dbReference>
<dbReference type="InterPro" id="IPR024078">
    <property type="entry name" value="LmbE-like_dom_sf"/>
</dbReference>
<organism evidence="2 3">
    <name type="scientific">Candidatus Infernicultor aquiphilus</name>
    <dbReference type="NCBI Taxonomy" id="1805029"/>
    <lineage>
        <taxon>Bacteria</taxon>
        <taxon>Pseudomonadati</taxon>
        <taxon>Atribacterota</taxon>
        <taxon>Candidatus Phoenicimicrobiia</taxon>
        <taxon>Candidatus Pheonicimicrobiales</taxon>
        <taxon>Candidatus Phoenicimicrobiaceae</taxon>
        <taxon>Candidatus Infernicultor</taxon>
    </lineage>
</organism>
<name>A0A1J5GQD0_9BACT</name>
<dbReference type="PANTHER" id="PTHR12993:SF11">
    <property type="entry name" value="N-ACETYLGLUCOSAMINYL-PHOSPHATIDYLINOSITOL DE-N-ACETYLASE"/>
    <property type="match status" value="1"/>
</dbReference>
<gene>
    <name evidence="2" type="ORF">AUK42_00180</name>
</gene>
<dbReference type="EMBL" id="MNYY01000004">
    <property type="protein sequence ID" value="OIP75077.1"/>
    <property type="molecule type" value="Genomic_DNA"/>
</dbReference>
<dbReference type="Proteomes" id="UP000182763">
    <property type="component" value="Unassembled WGS sequence"/>
</dbReference>
<evidence type="ECO:0000313" key="3">
    <source>
        <dbReference type="Proteomes" id="UP000182763"/>
    </source>
</evidence>
<keyword evidence="1" id="KW-0472">Membrane</keyword>
<dbReference type="STRING" id="1805029.AUK42_00180"/>
<reference evidence="2 3" key="1">
    <citation type="journal article" date="2016" name="Environ. Microbiol.">
        <title>Genomic resolution of a cold subsurface aquifer community provides metabolic insights for novel microbes adapted to high CO concentrations.</title>
        <authorList>
            <person name="Probst A.J."/>
            <person name="Castelle C.J."/>
            <person name="Singh A."/>
            <person name="Brown C.T."/>
            <person name="Anantharaman K."/>
            <person name="Sharon I."/>
            <person name="Hug L.A."/>
            <person name="Burstein D."/>
            <person name="Emerson J.B."/>
            <person name="Thomas B.C."/>
            <person name="Banfield J.F."/>
        </authorList>
    </citation>
    <scope>NUCLEOTIDE SEQUENCE [LARGE SCALE GENOMIC DNA]</scope>
    <source>
        <strain evidence="2">CG2_30_33_13</strain>
    </source>
</reference>
<dbReference type="Pfam" id="PF02585">
    <property type="entry name" value="PIG-L"/>
    <property type="match status" value="1"/>
</dbReference>
<sequence length="347" mass="40177">MKIIRNIILGIIIIGIIYRFIYMNQAKQIAQELPWQNVILVPQDRILILAPHPDDEVLGCGGIIQKAVKLNLPVRIVFLTYGDNNQWSFMIYRKRPVVMPKAVQTMGLIRHDEAIAAAKVLGISSEQLTFLGYPDFRTLNIWYSHWGDNPPVDSMLTEVKAVPYDNAFRPGALYKGEEILQDLKTILREFKPTKIFLSHPSDHHPDHRALYLFTNIALWDLDEEIQATLFPYLIHYKKWPKPKGYFPDKLLEPPQLFKQTIIWQNNNLNNEEVKLKYNAIKKHKSQYNSNAKYLLSFIRTNELFGDFPVITLKPNSAGAFLTSDRKIDLTEFPEQLNAQERTSFVGL</sequence>
<proteinExistence type="predicted"/>
<dbReference type="SUPFAM" id="SSF102588">
    <property type="entry name" value="LmbE-like"/>
    <property type="match status" value="1"/>
</dbReference>
<dbReference type="PANTHER" id="PTHR12993">
    <property type="entry name" value="N-ACETYLGLUCOSAMINYL-PHOSPHATIDYLINOSITOL DE-N-ACETYLASE-RELATED"/>
    <property type="match status" value="1"/>
</dbReference>
<feature type="transmembrane region" description="Helical" evidence="1">
    <location>
        <begin position="7"/>
        <end position="23"/>
    </location>
</feature>
<dbReference type="AlphaFoldDB" id="A0A1J5GQD0"/>
<evidence type="ECO:0000313" key="2">
    <source>
        <dbReference type="EMBL" id="OIP75077.1"/>
    </source>
</evidence>
<keyword evidence="1" id="KW-0812">Transmembrane</keyword>
<dbReference type="InterPro" id="IPR003737">
    <property type="entry name" value="GlcNAc_PI_deacetylase-related"/>
</dbReference>
<evidence type="ECO:0000256" key="1">
    <source>
        <dbReference type="SAM" id="Phobius"/>
    </source>
</evidence>
<keyword evidence="1" id="KW-1133">Transmembrane helix</keyword>
<evidence type="ECO:0008006" key="4">
    <source>
        <dbReference type="Google" id="ProtNLM"/>
    </source>
</evidence>
<comment type="caution">
    <text evidence="2">The sequence shown here is derived from an EMBL/GenBank/DDBJ whole genome shotgun (WGS) entry which is preliminary data.</text>
</comment>
<accession>A0A1J5GQD0</accession>
<dbReference type="Gene3D" id="3.40.50.10320">
    <property type="entry name" value="LmbE-like"/>
    <property type="match status" value="1"/>
</dbReference>
<protein>
    <recommendedName>
        <fullName evidence="4">PIG-L family deacetylase</fullName>
    </recommendedName>
</protein>